<name>A0A0H4JAH6_9PROT</name>
<comment type="catalytic activity">
    <reaction evidence="10 11">
        <text>nicotinate beta-D-ribonucleotide + ATP + H(+) = deamido-NAD(+) + diphosphate</text>
        <dbReference type="Rhea" id="RHEA:22860"/>
        <dbReference type="ChEBI" id="CHEBI:15378"/>
        <dbReference type="ChEBI" id="CHEBI:30616"/>
        <dbReference type="ChEBI" id="CHEBI:33019"/>
        <dbReference type="ChEBI" id="CHEBI:57502"/>
        <dbReference type="ChEBI" id="CHEBI:58437"/>
        <dbReference type="EC" id="2.7.7.18"/>
    </reaction>
</comment>
<proteinExistence type="inferred from homology"/>
<comment type="pathway">
    <text evidence="2 11">Cofactor biosynthesis; NAD(+) biosynthesis; deamido-NAD(+) from nicotinate D-ribonucleotide: step 1/1.</text>
</comment>
<dbReference type="PANTHER" id="PTHR39321:SF3">
    <property type="entry name" value="PHOSPHOPANTETHEINE ADENYLYLTRANSFERASE"/>
    <property type="match status" value="1"/>
</dbReference>
<dbReference type="OrthoDB" id="5295945at2"/>
<accession>A0A0H4JAH6</accession>
<dbReference type="CDD" id="cd02165">
    <property type="entry name" value="NMNAT"/>
    <property type="match status" value="1"/>
</dbReference>
<dbReference type="PANTHER" id="PTHR39321">
    <property type="entry name" value="NICOTINATE-NUCLEOTIDE ADENYLYLTRANSFERASE-RELATED"/>
    <property type="match status" value="1"/>
</dbReference>
<dbReference type="NCBIfam" id="TIGR00125">
    <property type="entry name" value="cyt_tran_rel"/>
    <property type="match status" value="1"/>
</dbReference>
<evidence type="ECO:0000259" key="12">
    <source>
        <dbReference type="Pfam" id="PF01467"/>
    </source>
</evidence>
<evidence type="ECO:0000256" key="6">
    <source>
        <dbReference type="ARBA" id="ARBA00022695"/>
    </source>
</evidence>
<dbReference type="Proteomes" id="UP000066549">
    <property type="component" value="Chromosome"/>
</dbReference>
<evidence type="ECO:0000256" key="1">
    <source>
        <dbReference type="ARBA" id="ARBA00002324"/>
    </source>
</evidence>
<gene>
    <name evidence="11" type="primary">nadD</name>
    <name evidence="13" type="ORF">VI33_01725</name>
</gene>
<keyword evidence="8 11" id="KW-0067">ATP-binding</keyword>
<evidence type="ECO:0000313" key="13">
    <source>
        <dbReference type="EMBL" id="AKO65502.1"/>
    </source>
</evidence>
<dbReference type="AlphaFoldDB" id="A0A0H4JAH6"/>
<comment type="function">
    <text evidence="1 11">Catalyzes the reversible adenylation of nicotinate mononucleotide (NaMN) to nicotinic acid adenine dinucleotide (NaAD).</text>
</comment>
<dbReference type="HAMAP" id="MF_00244">
    <property type="entry name" value="NaMN_adenylyltr"/>
    <property type="match status" value="1"/>
</dbReference>
<keyword evidence="6 11" id="KW-0548">Nucleotidyltransferase</keyword>
<dbReference type="Pfam" id="PF01467">
    <property type="entry name" value="CTP_transf_like"/>
    <property type="match status" value="1"/>
</dbReference>
<organism evidence="13 14">
    <name type="scientific">Methylophilales bacterium MBRS-H7</name>
    <dbReference type="NCBI Taxonomy" id="1623450"/>
    <lineage>
        <taxon>Bacteria</taxon>
        <taxon>Pseudomonadati</taxon>
        <taxon>Pseudomonadota</taxon>
        <taxon>Betaproteobacteria</taxon>
        <taxon>Nitrosomonadales</taxon>
        <taxon>OM43 clade</taxon>
    </lineage>
</organism>
<evidence type="ECO:0000256" key="8">
    <source>
        <dbReference type="ARBA" id="ARBA00022840"/>
    </source>
</evidence>
<comment type="similarity">
    <text evidence="3 11">Belongs to the NadD family.</text>
</comment>
<keyword evidence="7 11" id="KW-0547">Nucleotide-binding</keyword>
<evidence type="ECO:0000256" key="10">
    <source>
        <dbReference type="ARBA" id="ARBA00048721"/>
    </source>
</evidence>
<sequence length="206" mass="24172">MQNNVALFGGAFDPFHNGHQYIINQLKLLNFKNIILVPTGVSAFNKNLTEARHRINMINAATKDVEVSNYEVNQSDQITFSIDTIKYYLKTYPQLVLVFGEDCFYSFDRWKDWKKITELVKIIVIKRKSDIDDFHRIAKTKKIDIVKNFKEFQSQQNNCLYYHDGDGYDASSSEIKKIIKNQRIEDVQNLISEDVLNYIIKNKLYI</sequence>
<dbReference type="NCBIfam" id="TIGR00482">
    <property type="entry name" value="nicotinate (nicotinamide) nucleotide adenylyltransferase"/>
    <property type="match status" value="1"/>
</dbReference>
<dbReference type="SUPFAM" id="SSF52374">
    <property type="entry name" value="Nucleotidylyl transferase"/>
    <property type="match status" value="1"/>
</dbReference>
<protein>
    <recommendedName>
        <fullName evidence="11">Probable nicotinate-nucleotide adenylyltransferase</fullName>
        <ecNumber evidence="11">2.7.7.18</ecNumber>
    </recommendedName>
    <alternativeName>
        <fullName evidence="11">Deamido-NAD(+) diphosphorylase</fullName>
    </alternativeName>
    <alternativeName>
        <fullName evidence="11">Deamido-NAD(+) pyrophosphorylase</fullName>
    </alternativeName>
    <alternativeName>
        <fullName evidence="11">Nicotinate mononucleotide adenylyltransferase</fullName>
        <shortName evidence="11">NaMN adenylyltransferase</shortName>
    </alternativeName>
</protein>
<dbReference type="InterPro" id="IPR004821">
    <property type="entry name" value="Cyt_trans-like"/>
</dbReference>
<dbReference type="GO" id="GO:0009435">
    <property type="term" value="P:NAD+ biosynthetic process"/>
    <property type="evidence" value="ECO:0007669"/>
    <property type="project" value="UniProtKB-UniRule"/>
</dbReference>
<evidence type="ECO:0000256" key="11">
    <source>
        <dbReference type="HAMAP-Rule" id="MF_00244"/>
    </source>
</evidence>
<keyword evidence="9 11" id="KW-0520">NAD</keyword>
<dbReference type="EC" id="2.7.7.18" evidence="11"/>
<evidence type="ECO:0000313" key="14">
    <source>
        <dbReference type="Proteomes" id="UP000066549"/>
    </source>
</evidence>
<feature type="domain" description="Cytidyltransferase-like" evidence="12">
    <location>
        <begin position="7"/>
        <end position="177"/>
    </location>
</feature>
<dbReference type="GO" id="GO:0005524">
    <property type="term" value="F:ATP binding"/>
    <property type="evidence" value="ECO:0007669"/>
    <property type="project" value="UniProtKB-KW"/>
</dbReference>
<keyword evidence="5 11" id="KW-0808">Transferase</keyword>
<evidence type="ECO:0000256" key="4">
    <source>
        <dbReference type="ARBA" id="ARBA00022642"/>
    </source>
</evidence>
<evidence type="ECO:0000256" key="3">
    <source>
        <dbReference type="ARBA" id="ARBA00009014"/>
    </source>
</evidence>
<dbReference type="InterPro" id="IPR014729">
    <property type="entry name" value="Rossmann-like_a/b/a_fold"/>
</dbReference>
<dbReference type="UniPathway" id="UPA00253">
    <property type="reaction ID" value="UER00332"/>
</dbReference>
<keyword evidence="14" id="KW-1185">Reference proteome</keyword>
<evidence type="ECO:0000256" key="7">
    <source>
        <dbReference type="ARBA" id="ARBA00022741"/>
    </source>
</evidence>
<evidence type="ECO:0000256" key="2">
    <source>
        <dbReference type="ARBA" id="ARBA00005019"/>
    </source>
</evidence>
<dbReference type="EMBL" id="CP011002">
    <property type="protein sequence ID" value="AKO65502.1"/>
    <property type="molecule type" value="Genomic_DNA"/>
</dbReference>
<evidence type="ECO:0000256" key="5">
    <source>
        <dbReference type="ARBA" id="ARBA00022679"/>
    </source>
</evidence>
<keyword evidence="4 11" id="KW-0662">Pyridine nucleotide biosynthesis</keyword>
<dbReference type="GO" id="GO:0004515">
    <property type="term" value="F:nicotinate-nucleotide adenylyltransferase activity"/>
    <property type="evidence" value="ECO:0007669"/>
    <property type="project" value="UniProtKB-UniRule"/>
</dbReference>
<reference evidence="13 14" key="1">
    <citation type="submission" date="2015-03" db="EMBL/GenBank/DDBJ databases">
        <title>Comparative analysis of the OM43 clade including a novel species from Red Sea uncovers genomic and metabolic diversity among marine methylotrophs.</title>
        <authorList>
            <person name="Jimenez-Infante F."/>
            <person name="Ngugi D.K."/>
            <person name="Vinu M."/>
            <person name="Alam I."/>
            <person name="Kamau A."/>
            <person name="Blom J."/>
            <person name="Bajic V.B."/>
            <person name="Stingl U."/>
        </authorList>
    </citation>
    <scope>NUCLEOTIDE SEQUENCE [LARGE SCALE GENOMIC DNA]</scope>
    <source>
        <strain evidence="13 14">MBRSH7</strain>
    </source>
</reference>
<dbReference type="Gene3D" id="3.40.50.620">
    <property type="entry name" value="HUPs"/>
    <property type="match status" value="1"/>
</dbReference>
<dbReference type="InterPro" id="IPR005248">
    <property type="entry name" value="NadD/NMNAT"/>
</dbReference>
<evidence type="ECO:0000256" key="9">
    <source>
        <dbReference type="ARBA" id="ARBA00023027"/>
    </source>
</evidence>